<dbReference type="Gene3D" id="1.10.540.10">
    <property type="entry name" value="Acyl-CoA dehydrogenase/oxidase, N-terminal domain"/>
    <property type="match status" value="1"/>
</dbReference>
<keyword evidence="4" id="KW-0503">Monooxygenase</keyword>
<evidence type="ECO:0000313" key="4">
    <source>
        <dbReference type="EMBL" id="APF40780.1"/>
    </source>
</evidence>
<accession>A0A1L2ZNR8</accession>
<protein>
    <submittedName>
        <fullName evidence="4">Monooxygenase</fullName>
    </submittedName>
</protein>
<dbReference type="GO" id="GO:0050660">
    <property type="term" value="F:flavin adenine dinucleotide binding"/>
    <property type="evidence" value="ECO:0007669"/>
    <property type="project" value="InterPro"/>
</dbReference>
<dbReference type="InterPro" id="IPR013107">
    <property type="entry name" value="Acyl-CoA_DH_C"/>
</dbReference>
<sequence length="417" mass="45164">MSTQTVETPSLASALEKYRPVFDRIAAGAVDRELNGELPHEPIQWLKESGFTAARVPQEFGGGGLTWEDFTALLIELAAADSNLPQALRSHVAFVEENLYHHGQEIKGVTDDRSAWFKRFVNGEIAGNAWTEPGQGGVATVLEERDGKLLLNGTKFYTTGTIFAEWIDVFAKRPDGSDISVYVSSKTDGIETFDDWDGFGQKGTGSGTTVFKDAPVDPENVYDFGFRFPYQAALYQHILLIALSGIARGAAREVALQVKNRKRVFGHGNANLVSEDPQILQVVGEVTSKAYVAEAATLRVGRALDRAYESRTAGDAAEKAANIAVELESGQAQVVLVPLVTDAAGQIFNTLGASSTSTAKALDRYWRNARTVATHNPYIYKARVNGDWAVNGTEPPTVWSIGEAGVDEKRYGQAASS</sequence>
<dbReference type="STRING" id="556325.BHE16_06890"/>
<keyword evidence="5" id="KW-1185">Reference proteome</keyword>
<dbReference type="SUPFAM" id="SSF56645">
    <property type="entry name" value="Acyl-CoA dehydrogenase NM domain-like"/>
    <property type="match status" value="1"/>
</dbReference>
<dbReference type="Pfam" id="PF02771">
    <property type="entry name" value="Acyl-CoA_dh_N"/>
    <property type="match status" value="1"/>
</dbReference>
<dbReference type="AlphaFoldDB" id="A0A1L2ZNR8"/>
<evidence type="ECO:0000259" key="2">
    <source>
        <dbReference type="Pfam" id="PF02771"/>
    </source>
</evidence>
<dbReference type="Gene3D" id="2.40.110.10">
    <property type="entry name" value="Butyryl-CoA Dehydrogenase, subunit A, domain 2"/>
    <property type="match status" value="1"/>
</dbReference>
<dbReference type="SUPFAM" id="SSF47203">
    <property type="entry name" value="Acyl-CoA dehydrogenase C-terminal domain-like"/>
    <property type="match status" value="1"/>
</dbReference>
<dbReference type="Gene3D" id="1.20.140.10">
    <property type="entry name" value="Butyryl-CoA Dehydrogenase, subunit A, domain 3"/>
    <property type="match status" value="1"/>
</dbReference>
<feature type="domain" description="Acyl-CoA dehydrogenase/oxidase N-terminal" evidence="2">
    <location>
        <begin position="24"/>
        <end position="105"/>
    </location>
</feature>
<dbReference type="EMBL" id="CP018135">
    <property type="protein sequence ID" value="APF40780.1"/>
    <property type="molecule type" value="Genomic_DNA"/>
</dbReference>
<proteinExistence type="predicted"/>
<evidence type="ECO:0000256" key="1">
    <source>
        <dbReference type="ARBA" id="ARBA00023002"/>
    </source>
</evidence>
<evidence type="ECO:0000259" key="3">
    <source>
        <dbReference type="Pfam" id="PF08028"/>
    </source>
</evidence>
<name>A0A1L2ZNR8_9MICC</name>
<dbReference type="InterPro" id="IPR036250">
    <property type="entry name" value="AcylCo_DH-like_C"/>
</dbReference>
<dbReference type="Proteomes" id="UP000183530">
    <property type="component" value="Chromosome"/>
</dbReference>
<dbReference type="InterPro" id="IPR013786">
    <property type="entry name" value="AcylCoA_DH/ox_N"/>
</dbReference>
<dbReference type="PANTHER" id="PTHR43884">
    <property type="entry name" value="ACYL-COA DEHYDROGENASE"/>
    <property type="match status" value="1"/>
</dbReference>
<dbReference type="InterPro" id="IPR009100">
    <property type="entry name" value="AcylCoA_DH/oxidase_NM_dom_sf"/>
</dbReference>
<dbReference type="Pfam" id="PF08028">
    <property type="entry name" value="Acyl-CoA_dh_2"/>
    <property type="match status" value="1"/>
</dbReference>
<dbReference type="PANTHER" id="PTHR43884:SF12">
    <property type="entry name" value="ISOVALERYL-COA DEHYDROGENASE, MITOCHONDRIAL-RELATED"/>
    <property type="match status" value="1"/>
</dbReference>
<keyword evidence="1" id="KW-0560">Oxidoreductase</keyword>
<dbReference type="GO" id="GO:0004497">
    <property type="term" value="F:monooxygenase activity"/>
    <property type="evidence" value="ECO:0007669"/>
    <property type="project" value="UniProtKB-KW"/>
</dbReference>
<dbReference type="OrthoDB" id="571684at2"/>
<evidence type="ECO:0000313" key="5">
    <source>
        <dbReference type="Proteomes" id="UP000183530"/>
    </source>
</evidence>
<gene>
    <name evidence="4" type="ORF">BHE16_06890</name>
</gene>
<dbReference type="RefSeq" id="WP_071894257.1">
    <property type="nucleotide sequence ID" value="NZ_CP018135.1"/>
</dbReference>
<dbReference type="InterPro" id="IPR037069">
    <property type="entry name" value="AcylCoA_DH/ox_N_sf"/>
</dbReference>
<dbReference type="InterPro" id="IPR046373">
    <property type="entry name" value="Acyl-CoA_Oxase/DH_mid-dom_sf"/>
</dbReference>
<feature type="domain" description="Acyl-CoA dehydrogenase C-terminal" evidence="3">
    <location>
        <begin position="245"/>
        <end position="376"/>
    </location>
</feature>
<dbReference type="GO" id="GO:0006552">
    <property type="term" value="P:L-leucine catabolic process"/>
    <property type="evidence" value="ECO:0007669"/>
    <property type="project" value="TreeGrafter"/>
</dbReference>
<dbReference type="KEGG" id="nae:BHE16_06890"/>
<dbReference type="PIRSF" id="PIRSF016578">
    <property type="entry name" value="HsaA"/>
    <property type="match status" value="1"/>
</dbReference>
<dbReference type="GO" id="GO:0008470">
    <property type="term" value="F:3-methylbutanoyl-CoA dehydrogenase activity"/>
    <property type="evidence" value="ECO:0007669"/>
    <property type="project" value="TreeGrafter"/>
</dbReference>
<organism evidence="4 5">
    <name type="scientific">Neomicrococcus aestuarii</name>
    <dbReference type="NCBI Taxonomy" id="556325"/>
    <lineage>
        <taxon>Bacteria</taxon>
        <taxon>Bacillati</taxon>
        <taxon>Actinomycetota</taxon>
        <taxon>Actinomycetes</taxon>
        <taxon>Micrococcales</taxon>
        <taxon>Micrococcaceae</taxon>
        <taxon>Neomicrococcus</taxon>
    </lineage>
</organism>
<reference evidence="4 5" key="1">
    <citation type="submission" date="2016-11" db="EMBL/GenBank/DDBJ databases">
        <title>Genome sequencing of Zhihengliuella aestuarii B18 antagonistic to Plasmodiophora brassicae.</title>
        <authorList>
            <person name="Luo Y."/>
        </authorList>
    </citation>
    <scope>NUCLEOTIDE SEQUENCE [LARGE SCALE GENOMIC DNA]</scope>
    <source>
        <strain evidence="4 5">B18</strain>
    </source>
</reference>